<feature type="transmembrane region" description="Helical" evidence="1">
    <location>
        <begin position="155"/>
        <end position="176"/>
    </location>
</feature>
<proteinExistence type="predicted"/>
<keyword evidence="1" id="KW-1133">Transmembrane helix</keyword>
<accession>A0A7V0Z3Z9</accession>
<reference evidence="2" key="1">
    <citation type="journal article" date="2020" name="mSystems">
        <title>Genome- and Community-Level Interaction Insights into Carbon Utilization and Element Cycling Functions of Hydrothermarchaeota in Hydrothermal Sediment.</title>
        <authorList>
            <person name="Zhou Z."/>
            <person name="Liu Y."/>
            <person name="Xu W."/>
            <person name="Pan J."/>
            <person name="Luo Z.H."/>
            <person name="Li M."/>
        </authorList>
    </citation>
    <scope>NUCLEOTIDE SEQUENCE [LARGE SCALE GENOMIC DNA]</scope>
    <source>
        <strain evidence="2">SpSt-258</strain>
    </source>
</reference>
<protein>
    <recommendedName>
        <fullName evidence="3">DUF5683 domain-containing protein</fullName>
    </recommendedName>
</protein>
<keyword evidence="1" id="KW-0472">Membrane</keyword>
<comment type="caution">
    <text evidence="2">The sequence shown here is derived from an EMBL/GenBank/DDBJ whole genome shotgun (WGS) entry which is preliminary data.</text>
</comment>
<feature type="transmembrane region" description="Helical" evidence="1">
    <location>
        <begin position="36"/>
        <end position="56"/>
    </location>
</feature>
<dbReference type="AlphaFoldDB" id="A0A7V0Z3Z9"/>
<evidence type="ECO:0008006" key="3">
    <source>
        <dbReference type="Google" id="ProtNLM"/>
    </source>
</evidence>
<sequence length="197" mass="23428">MALGLTLIIFQAINPIIASAIMPGWGEWILHKKNEARVFFIVEGSFWVSYYTFNYFGHKFESSSRVFAYEHAGANPLRRDQEYYDNLEDFNSSDEYNLLVERDASLYYPDDPVKQQEYIKEHCYFGEDQWRWDTLTSRNLYWQKRKTARENFRRATFMTGFMIINRIVSVINVAVFKQESNFGFDAEPGRFGITYKF</sequence>
<dbReference type="EMBL" id="DSKY01000003">
    <property type="protein sequence ID" value="HDY58226.1"/>
    <property type="molecule type" value="Genomic_DNA"/>
</dbReference>
<evidence type="ECO:0000256" key="1">
    <source>
        <dbReference type="SAM" id="Phobius"/>
    </source>
</evidence>
<keyword evidence="1" id="KW-0812">Transmembrane</keyword>
<evidence type="ECO:0000313" key="2">
    <source>
        <dbReference type="EMBL" id="HDY58226.1"/>
    </source>
</evidence>
<organism evidence="2">
    <name type="scientific">candidate division WOR-3 bacterium</name>
    <dbReference type="NCBI Taxonomy" id="2052148"/>
    <lineage>
        <taxon>Bacteria</taxon>
        <taxon>Bacteria division WOR-3</taxon>
    </lineage>
</organism>
<name>A0A7V0Z3Z9_UNCW3</name>
<gene>
    <name evidence="2" type="ORF">ENP86_01530</name>
</gene>